<sequence length="246" mass="26738">MRVVRVGLTPLKGMAHLALDSVELALDGPVGDRVFCLVDPATHRVLRTVEDDALMACRAEWTDPVLTIRTPIGTVTGEVEVGSELTADYWGRTARLREVRGPWAELLSAYAGRPVVLCRTTPGEIIWAGSVSIVTTASLAELARRVGRVVDDGARFRATFVVDTGDDEPFAEDRWQQVRLGDAVLRVRGPLARCAVVDRHPARGGHDLPALKALAHDRTKDGEILFGISADVVRPGIVNGRWVAPR</sequence>
<dbReference type="Pfam" id="PF03473">
    <property type="entry name" value="MOSC"/>
    <property type="match status" value="1"/>
</dbReference>
<feature type="domain" description="MOSC" evidence="1">
    <location>
        <begin position="79"/>
        <end position="246"/>
    </location>
</feature>
<name>A0ABV7YDY0_9ACTN</name>
<dbReference type="InterPro" id="IPR011037">
    <property type="entry name" value="Pyrv_Knase-like_insert_dom_sf"/>
</dbReference>
<proteinExistence type="predicted"/>
<protein>
    <submittedName>
        <fullName evidence="2">MOSC domain-containing protein</fullName>
    </submittedName>
</protein>
<dbReference type="EMBL" id="JBHRZH010000015">
    <property type="protein sequence ID" value="MFC3762554.1"/>
    <property type="molecule type" value="Genomic_DNA"/>
</dbReference>
<dbReference type="InterPro" id="IPR005302">
    <property type="entry name" value="MoCF_Sase_C"/>
</dbReference>
<gene>
    <name evidence="2" type="ORF">ACFOUW_17055</name>
</gene>
<evidence type="ECO:0000313" key="3">
    <source>
        <dbReference type="Proteomes" id="UP001595699"/>
    </source>
</evidence>
<evidence type="ECO:0000313" key="2">
    <source>
        <dbReference type="EMBL" id="MFC3762554.1"/>
    </source>
</evidence>
<evidence type="ECO:0000259" key="1">
    <source>
        <dbReference type="PROSITE" id="PS51340"/>
    </source>
</evidence>
<accession>A0ABV7YDY0</accession>
<keyword evidence="3" id="KW-1185">Reference proteome</keyword>
<dbReference type="Proteomes" id="UP001595699">
    <property type="component" value="Unassembled WGS sequence"/>
</dbReference>
<comment type="caution">
    <text evidence="2">The sequence shown here is derived from an EMBL/GenBank/DDBJ whole genome shotgun (WGS) entry which is preliminary data.</text>
</comment>
<reference evidence="3" key="1">
    <citation type="journal article" date="2019" name="Int. J. Syst. Evol. Microbiol.">
        <title>The Global Catalogue of Microorganisms (GCM) 10K type strain sequencing project: providing services to taxonomists for standard genome sequencing and annotation.</title>
        <authorList>
            <consortium name="The Broad Institute Genomics Platform"/>
            <consortium name="The Broad Institute Genome Sequencing Center for Infectious Disease"/>
            <person name="Wu L."/>
            <person name="Ma J."/>
        </authorList>
    </citation>
    <scope>NUCLEOTIDE SEQUENCE [LARGE SCALE GENOMIC DNA]</scope>
    <source>
        <strain evidence="3">CGMCC 4.7241</strain>
    </source>
</reference>
<organism evidence="2 3">
    <name type="scientific">Tenggerimyces flavus</name>
    <dbReference type="NCBI Taxonomy" id="1708749"/>
    <lineage>
        <taxon>Bacteria</taxon>
        <taxon>Bacillati</taxon>
        <taxon>Actinomycetota</taxon>
        <taxon>Actinomycetes</taxon>
        <taxon>Propionibacteriales</taxon>
        <taxon>Nocardioidaceae</taxon>
        <taxon>Tenggerimyces</taxon>
    </lineage>
</organism>
<dbReference type="PROSITE" id="PS51340">
    <property type="entry name" value="MOSC"/>
    <property type="match status" value="1"/>
</dbReference>
<dbReference type="SUPFAM" id="SSF50800">
    <property type="entry name" value="PK beta-barrel domain-like"/>
    <property type="match status" value="1"/>
</dbReference>
<dbReference type="RefSeq" id="WP_205118841.1">
    <property type="nucleotide sequence ID" value="NZ_JAFBCM010000001.1"/>
</dbReference>